<accession>A0ABS5TKD0</accession>
<evidence type="ECO:0008006" key="3">
    <source>
        <dbReference type="Google" id="ProtNLM"/>
    </source>
</evidence>
<reference evidence="1 2" key="1">
    <citation type="submission" date="2021-05" db="EMBL/GenBank/DDBJ databases">
        <title>Kineosporia and Streptomyces sp. nov. two new marine actinobacteria isolated from Coral.</title>
        <authorList>
            <person name="Buangrab K."/>
            <person name="Sutthacheep M."/>
            <person name="Yeemin T."/>
            <person name="Harunari E."/>
            <person name="Igarashi Y."/>
            <person name="Kanchanasin P."/>
            <person name="Tanasupawat S."/>
            <person name="Phongsopitanun W."/>
        </authorList>
    </citation>
    <scope>NUCLEOTIDE SEQUENCE [LARGE SCALE GENOMIC DNA]</scope>
    <source>
        <strain evidence="1 2">J2-2</strain>
    </source>
</reference>
<dbReference type="InterPro" id="IPR029058">
    <property type="entry name" value="AB_hydrolase_fold"/>
</dbReference>
<evidence type="ECO:0000313" key="1">
    <source>
        <dbReference type="EMBL" id="MBT0771559.1"/>
    </source>
</evidence>
<dbReference type="RefSeq" id="WP_214157927.1">
    <property type="nucleotide sequence ID" value="NZ_JAHBAY010000009.1"/>
</dbReference>
<comment type="caution">
    <text evidence="1">The sequence shown here is derived from an EMBL/GenBank/DDBJ whole genome shotgun (WGS) entry which is preliminary data.</text>
</comment>
<name>A0ABS5TKD0_9ACTN</name>
<protein>
    <recommendedName>
        <fullName evidence="3">Alpha/beta hydrolase family protein</fullName>
    </recommendedName>
</protein>
<dbReference type="Gene3D" id="3.40.50.1820">
    <property type="entry name" value="alpha/beta hydrolase"/>
    <property type="match status" value="1"/>
</dbReference>
<sequence>MVMGYSFGPKSRWDVPLRRLSRFDGSTFRPVDEGSITEPYVHVFIHGWQPGIEIQQRMLATADLVAALPAWDPRLIDPFGRTLSSYHVHLLKALTDLGDDHCVLHYSWVDESATDLDVMLAYRSRRATQVNGRRLAMALQQAIRGREAHLHLIGHSHGSAVAAHAATALDEPPRQITLLDAPESMLSRLSGAANLMDVVLPRIRPGRTAERPFVDSYASYFGRPYHRKPGLSDVVDVSLYAGMHFRTTLLETVSGAHQYAVDWYTLSVREPERGVGYGWSPLYQAQTEGLAASYHSRRPKRPLSLNRRPTFLLPAKPQWMAARANRRSRITESEMHLSERSPAAARVLHLVPGDGLIEFDIEVSGGDGTEQIHLDLDAVPVFVAQARHPVPRSGRYVVLADGSAGQHLLTARLVTDRQAAWPRGEGDGPPRASITNVTVVSWPDAVPGFTFERVAMTTFVSGVVAGGAGTLAAQGGVRLARWGLRRLPALLARP</sequence>
<dbReference type="Proteomes" id="UP001197247">
    <property type="component" value="Unassembled WGS sequence"/>
</dbReference>
<evidence type="ECO:0000313" key="2">
    <source>
        <dbReference type="Proteomes" id="UP001197247"/>
    </source>
</evidence>
<proteinExistence type="predicted"/>
<dbReference type="SUPFAM" id="SSF53474">
    <property type="entry name" value="alpha/beta-Hydrolases"/>
    <property type="match status" value="1"/>
</dbReference>
<dbReference type="EMBL" id="JAHBAY010000009">
    <property type="protein sequence ID" value="MBT0771559.1"/>
    <property type="molecule type" value="Genomic_DNA"/>
</dbReference>
<keyword evidence="2" id="KW-1185">Reference proteome</keyword>
<gene>
    <name evidence="1" type="ORF">KIH74_21655</name>
</gene>
<organism evidence="1 2">
    <name type="scientific">Kineosporia corallincola</name>
    <dbReference type="NCBI Taxonomy" id="2835133"/>
    <lineage>
        <taxon>Bacteria</taxon>
        <taxon>Bacillati</taxon>
        <taxon>Actinomycetota</taxon>
        <taxon>Actinomycetes</taxon>
        <taxon>Kineosporiales</taxon>
        <taxon>Kineosporiaceae</taxon>
        <taxon>Kineosporia</taxon>
    </lineage>
</organism>